<keyword evidence="1" id="KW-0472">Membrane</keyword>
<dbReference type="PANTHER" id="PTHR35471">
    <property type="entry name" value="OS07G0223700 PROTEIN"/>
    <property type="match status" value="1"/>
</dbReference>
<keyword evidence="1" id="KW-0812">Transmembrane</keyword>
<feature type="transmembrane region" description="Helical" evidence="1">
    <location>
        <begin position="46"/>
        <end position="64"/>
    </location>
</feature>
<evidence type="ECO:0000313" key="4">
    <source>
        <dbReference type="Proteomes" id="UP000636800"/>
    </source>
</evidence>
<evidence type="ECO:0000313" key="3">
    <source>
        <dbReference type="EMBL" id="KAG0496097.1"/>
    </source>
</evidence>
<protein>
    <submittedName>
        <fullName evidence="3">Uncharacterized protein</fullName>
    </submittedName>
</protein>
<evidence type="ECO:0000313" key="5">
    <source>
        <dbReference type="Proteomes" id="UP000639772"/>
    </source>
</evidence>
<accession>A0A835S2W9</accession>
<keyword evidence="1" id="KW-1133">Transmembrane helix</keyword>
<sequence>MPFSSRPWCLRVRTWLRDYDRVQGAAVLLIHIQIGCAILGSLGAMFNGVLLVNLVIALFALVAIESSSQSLGRTYAVLLFCAIVLDVAWFILFSHTIWTSGFDKYGQSFVFSLRLAFSMQIIGFSVRFVSSLLWIHMYRLGATTFDNSAYLEADFVARNYIPSPTSNVISTENSTSSDVLGGSIYDPTYYSSLFEDVQERSIQEGGKQIIALDRSSPSATGPTQLKSCVCRSFQATDGSIHD</sequence>
<feature type="transmembrane region" description="Helical" evidence="1">
    <location>
        <begin position="109"/>
        <end position="129"/>
    </location>
</feature>
<evidence type="ECO:0000313" key="2">
    <source>
        <dbReference type="EMBL" id="KAG0450787.1"/>
    </source>
</evidence>
<dbReference type="EMBL" id="JADCNL010000001">
    <property type="protein sequence ID" value="KAG0496097.1"/>
    <property type="molecule type" value="Genomic_DNA"/>
</dbReference>
<gene>
    <name evidence="3" type="ORF">HPP92_000788</name>
    <name evidence="2" type="ORF">HPP92_026588</name>
</gene>
<evidence type="ECO:0000256" key="1">
    <source>
        <dbReference type="SAM" id="Phobius"/>
    </source>
</evidence>
<dbReference type="AlphaFoldDB" id="A0A835S2W9"/>
<feature type="transmembrane region" description="Helical" evidence="1">
    <location>
        <begin position="76"/>
        <end position="97"/>
    </location>
</feature>
<name>A0A835S2W9_VANPL</name>
<organism evidence="3 4">
    <name type="scientific">Vanilla planifolia</name>
    <name type="common">Vanilla</name>
    <dbReference type="NCBI Taxonomy" id="51239"/>
    <lineage>
        <taxon>Eukaryota</taxon>
        <taxon>Viridiplantae</taxon>
        <taxon>Streptophyta</taxon>
        <taxon>Embryophyta</taxon>
        <taxon>Tracheophyta</taxon>
        <taxon>Spermatophyta</taxon>
        <taxon>Magnoliopsida</taxon>
        <taxon>Liliopsida</taxon>
        <taxon>Asparagales</taxon>
        <taxon>Orchidaceae</taxon>
        <taxon>Vanilloideae</taxon>
        <taxon>Vanilleae</taxon>
        <taxon>Vanilla</taxon>
    </lineage>
</organism>
<proteinExistence type="predicted"/>
<reference evidence="4 5" key="1">
    <citation type="journal article" date="2020" name="Nat. Food">
        <title>A phased Vanilla planifolia genome enables genetic improvement of flavour and production.</title>
        <authorList>
            <person name="Hasing T."/>
            <person name="Tang H."/>
            <person name="Brym M."/>
            <person name="Khazi F."/>
            <person name="Huang T."/>
            <person name="Chambers A.H."/>
        </authorList>
    </citation>
    <scope>NUCLEOTIDE SEQUENCE [LARGE SCALE GENOMIC DNA]</scope>
    <source>
        <tissue evidence="3">Leaf</tissue>
    </source>
</reference>
<dbReference type="OrthoDB" id="1916950at2759"/>
<dbReference type="Proteomes" id="UP000636800">
    <property type="component" value="Chromosome 1"/>
</dbReference>
<comment type="caution">
    <text evidence="3">The sequence shown here is derived from an EMBL/GenBank/DDBJ whole genome shotgun (WGS) entry which is preliminary data.</text>
</comment>
<dbReference type="Proteomes" id="UP000639772">
    <property type="component" value="Unassembled WGS sequence"/>
</dbReference>
<keyword evidence="4" id="KW-1185">Reference proteome</keyword>
<dbReference type="PANTHER" id="PTHR35471:SF1">
    <property type="entry name" value="OS07G0223700 PROTEIN"/>
    <property type="match status" value="1"/>
</dbReference>
<dbReference type="EMBL" id="JADCNM010000091">
    <property type="protein sequence ID" value="KAG0450787.1"/>
    <property type="molecule type" value="Genomic_DNA"/>
</dbReference>